<dbReference type="PATRIC" id="fig|47500.8.peg.869"/>
<dbReference type="AlphaFoldDB" id="A0A0D1XRW5"/>
<dbReference type="Gene3D" id="1.20.1270.90">
    <property type="entry name" value="AF1782-like"/>
    <property type="match status" value="2"/>
</dbReference>
<name>A0A0D1XRW5_ANEMI</name>
<evidence type="ECO:0000313" key="5">
    <source>
        <dbReference type="Proteomes" id="UP000182836"/>
    </source>
</evidence>
<dbReference type="Pfam" id="PF07554">
    <property type="entry name" value="FIVAR"/>
    <property type="match status" value="1"/>
</dbReference>
<dbReference type="OrthoDB" id="2083647at2"/>
<keyword evidence="1" id="KW-0732">Signal</keyword>
<evidence type="ECO:0000313" key="4">
    <source>
        <dbReference type="Proteomes" id="UP000037269"/>
    </source>
</evidence>
<accession>A0A0D1XRW5</accession>
<reference evidence="3 5" key="2">
    <citation type="submission" date="2016-10" db="EMBL/GenBank/DDBJ databases">
        <authorList>
            <person name="de Groot N.N."/>
        </authorList>
    </citation>
    <scope>NUCLEOTIDE SEQUENCE [LARGE SCALE GENOMIC DNA]</scope>
    <source>
        <strain evidence="3 5">DSM 2895</strain>
    </source>
</reference>
<evidence type="ECO:0000256" key="1">
    <source>
        <dbReference type="SAM" id="SignalP"/>
    </source>
</evidence>
<dbReference type="EMBL" id="LGUG01000004">
    <property type="protein sequence ID" value="KON95465.1"/>
    <property type="molecule type" value="Genomic_DNA"/>
</dbReference>
<protein>
    <submittedName>
        <fullName evidence="3">Uncharacterized Sugar-binding Domain</fullName>
    </submittedName>
</protein>
<keyword evidence="4" id="KW-1185">Reference proteome</keyword>
<reference evidence="2 4" key="1">
    <citation type="submission" date="2015-07" db="EMBL/GenBank/DDBJ databases">
        <title>Fjat-14205 dsm 2895.</title>
        <authorList>
            <person name="Liu B."/>
            <person name="Wang J."/>
            <person name="Zhu Y."/>
            <person name="Liu G."/>
            <person name="Chen Q."/>
            <person name="Chen Z."/>
            <person name="Lan J."/>
            <person name="Che J."/>
            <person name="Ge C."/>
            <person name="Shi H."/>
            <person name="Pan Z."/>
            <person name="Liu X."/>
        </authorList>
    </citation>
    <scope>NUCLEOTIDE SEQUENCE [LARGE SCALE GENOMIC DNA]</scope>
    <source>
        <strain evidence="2 4">DSM 2895</strain>
    </source>
</reference>
<evidence type="ECO:0000313" key="2">
    <source>
        <dbReference type="EMBL" id="KON95465.1"/>
    </source>
</evidence>
<feature type="chain" id="PRO_5010766195" evidence="1">
    <location>
        <begin position="29"/>
        <end position="1008"/>
    </location>
</feature>
<dbReference type="STRING" id="47500.AF333_08165"/>
<gene>
    <name evidence="2" type="ORF">AF333_08165</name>
    <name evidence="3" type="ORF">SAMN04487909_1119</name>
</gene>
<dbReference type="RefSeq" id="WP_043066720.1">
    <property type="nucleotide sequence ID" value="NZ_BJOA01000042.1"/>
</dbReference>
<dbReference type="Proteomes" id="UP000037269">
    <property type="component" value="Unassembled WGS sequence"/>
</dbReference>
<dbReference type="EMBL" id="FNED01000011">
    <property type="protein sequence ID" value="SDJ04820.1"/>
    <property type="molecule type" value="Genomic_DNA"/>
</dbReference>
<sequence>MHRFPFILQRLSLTLLFLALAIPAPVHALTTPVTPVPNNEDMQPEKLTSLNELSFFFAEAEKKGLSKVQAALLLRDFALILGSGGDASTIKALEHRNAGTLAILFDRNSISEELRVFSEDAAHLVVEKLTEDALADRTRPIEAVLMEVFTETLQKTEHQPLANDLKRYGLTPDSVIALLKRLETVLDPEKKWRIILNQKIDRLLQEIRKRQSANKITKVASDRASDIYITFSRPFDFNALRQAWLDKDLLLEVTSRGKSIPVQYLAQESSRVLRIGFAQDQAPEESALITAGIRDLRQNPAFAFSYASFVLKDTKLPALKSTQQTGSGSFLLEFDEPIYTGTRNAGFEFWKMNGHEIYGRLTQAKPETAESRLSGDFRRFAVLELNYEGRSRYLPPGEMNKLEGFGIADYAGQRTGRRLHGVEIIFVSPKLTEPMPEFSMQSPEQFALHFPSETVSLHGWGFPLQNEVIRFERQSGWDENGNPKWTTERVRPIEDIVIEHEGFLTYYLHLKKDWSRILQDEDGAPSYDATGHNRIRITLLGGKAKDLGSGMTNQTDIMHEFTLTADTQPPRIAKIAPAFSAIPGQETLEVTFDEPVQIPGATKYLTPSIKESSVPSPVFEFVSPKSGARIPTSVIGFITAKDDMTYTLTLPDEVTRHPGSWELLVRNLSDDVGNKSDTQTYSITIRESVLRASKRLELPALVWGTAIDNVNADQTPEAEEDVIVLQFNTILSKNAIAREKYWIAGKQLPSTAKILAQPVRFDTDKDGAITGKDGSGTRLTILLPKDTFGVQDSTVIAESVSGVHFNVQVENEEGQKINKWGSLPYSQSGTPDAIPEEVLTRYRKTEASPSDYAWLQEAIQHAEAELSASHAGDMEGEFPTESIKTLRKTIIQAKQTAGKKRAARGEIDKAIHSLYTVQTSFYASQHALPADKWELITQLRIATFEWEEIKKNPYQYPPTLRDAFAEAIAHAETVIANENATEQEIHDAYRKLVDVINEKARYDDPYPH</sequence>
<dbReference type="Proteomes" id="UP000182836">
    <property type="component" value="Unassembled WGS sequence"/>
</dbReference>
<evidence type="ECO:0000313" key="3">
    <source>
        <dbReference type="EMBL" id="SDJ04820.1"/>
    </source>
</evidence>
<proteinExistence type="predicted"/>
<feature type="signal peptide" evidence="1">
    <location>
        <begin position="1"/>
        <end position="28"/>
    </location>
</feature>
<organism evidence="2 4">
    <name type="scientific">Aneurinibacillus migulanus</name>
    <name type="common">Bacillus migulanus</name>
    <dbReference type="NCBI Taxonomy" id="47500"/>
    <lineage>
        <taxon>Bacteria</taxon>
        <taxon>Bacillati</taxon>
        <taxon>Bacillota</taxon>
        <taxon>Bacilli</taxon>
        <taxon>Bacillales</taxon>
        <taxon>Paenibacillaceae</taxon>
        <taxon>Aneurinibacillus group</taxon>
        <taxon>Aneurinibacillus</taxon>
    </lineage>
</organism>
<dbReference type="GeneID" id="42305169"/>